<dbReference type="Ensembl" id="ENSNBRT00000004466.1">
    <property type="protein sequence ID" value="ENSNBRP00000004329.1"/>
    <property type="gene ID" value="ENSNBRG00000003443.1"/>
</dbReference>
<dbReference type="InterPro" id="IPR013106">
    <property type="entry name" value="Ig_V-set"/>
</dbReference>
<dbReference type="InterPro" id="IPR007110">
    <property type="entry name" value="Ig-like_dom"/>
</dbReference>
<evidence type="ECO:0000256" key="2">
    <source>
        <dbReference type="ARBA" id="ARBA00022475"/>
    </source>
</evidence>
<dbReference type="InterPro" id="IPR051713">
    <property type="entry name" value="T-cell_Activation_Regulation"/>
</dbReference>
<evidence type="ECO:0000313" key="12">
    <source>
        <dbReference type="Ensembl" id="ENSNBRP00000004329.1"/>
    </source>
</evidence>
<keyword evidence="6" id="KW-0472">Membrane</keyword>
<dbReference type="Gene3D" id="2.60.40.10">
    <property type="entry name" value="Immunoglobulins"/>
    <property type="match status" value="1"/>
</dbReference>
<dbReference type="Pfam" id="PF07686">
    <property type="entry name" value="V-set"/>
    <property type="match status" value="1"/>
</dbReference>
<name>A0A3Q4M8C4_NEOBR</name>
<dbReference type="GeneTree" id="ENSGT01020000230622"/>
<dbReference type="AlphaFoldDB" id="A0A3Q4M8C4"/>
<keyword evidence="9" id="KW-0325">Glycoprotein</keyword>
<dbReference type="GO" id="GO:0006955">
    <property type="term" value="P:immune response"/>
    <property type="evidence" value="ECO:0007669"/>
    <property type="project" value="TreeGrafter"/>
</dbReference>
<dbReference type="GO" id="GO:0042102">
    <property type="term" value="P:positive regulation of T cell proliferation"/>
    <property type="evidence" value="ECO:0007669"/>
    <property type="project" value="TreeGrafter"/>
</dbReference>
<keyword evidence="10" id="KW-0393">Immunoglobulin domain</keyword>
<accession>A0A3Q4M8C4</accession>
<dbReference type="InterPro" id="IPR036179">
    <property type="entry name" value="Ig-like_dom_sf"/>
</dbReference>
<dbReference type="SUPFAM" id="SSF48726">
    <property type="entry name" value="Immunoglobulin"/>
    <property type="match status" value="1"/>
</dbReference>
<evidence type="ECO:0000256" key="3">
    <source>
        <dbReference type="ARBA" id="ARBA00022692"/>
    </source>
</evidence>
<evidence type="ECO:0000256" key="4">
    <source>
        <dbReference type="ARBA" id="ARBA00022729"/>
    </source>
</evidence>
<dbReference type="GO" id="GO:0031295">
    <property type="term" value="P:T cell costimulation"/>
    <property type="evidence" value="ECO:0007669"/>
    <property type="project" value="TreeGrafter"/>
</dbReference>
<dbReference type="PANTHER" id="PTHR25466">
    <property type="entry name" value="T-LYMPHOCYTE ACTIVATION ANTIGEN"/>
    <property type="match status" value="1"/>
</dbReference>
<keyword evidence="2" id="KW-1003">Cell membrane</keyword>
<reference evidence="12" key="1">
    <citation type="submission" date="2025-08" db="UniProtKB">
        <authorList>
            <consortium name="Ensembl"/>
        </authorList>
    </citation>
    <scope>IDENTIFICATION</scope>
</reference>
<dbReference type="STRING" id="32507.ENSNBRP00000004329"/>
<keyword evidence="4" id="KW-0732">Signal</keyword>
<keyword evidence="7" id="KW-1015">Disulfide bond</keyword>
<comment type="subcellular location">
    <subcellularLocation>
        <location evidence="1">Cell membrane</location>
        <topology evidence="1">Single-pass type I membrane protein</topology>
    </subcellularLocation>
</comment>
<dbReference type="GO" id="GO:0071222">
    <property type="term" value="P:cellular response to lipopolysaccharide"/>
    <property type="evidence" value="ECO:0007669"/>
    <property type="project" value="TreeGrafter"/>
</dbReference>
<keyword evidence="3" id="KW-0812">Transmembrane</keyword>
<dbReference type="PROSITE" id="PS50835">
    <property type="entry name" value="IG_LIKE"/>
    <property type="match status" value="1"/>
</dbReference>
<evidence type="ECO:0000313" key="13">
    <source>
        <dbReference type="Proteomes" id="UP000261580"/>
    </source>
</evidence>
<dbReference type="PANTHER" id="PTHR25466:SF14">
    <property type="entry name" value="BUTYROPHILIN SUBFAMILY 2 MEMBER A2-LIKE-RELATED"/>
    <property type="match status" value="1"/>
</dbReference>
<evidence type="ECO:0000256" key="1">
    <source>
        <dbReference type="ARBA" id="ARBA00004251"/>
    </source>
</evidence>
<proteinExistence type="predicted"/>
<reference evidence="12" key="2">
    <citation type="submission" date="2025-09" db="UniProtKB">
        <authorList>
            <consortium name="Ensembl"/>
        </authorList>
    </citation>
    <scope>IDENTIFICATION</scope>
</reference>
<sequence length="135" mass="15508">VGHLIQIPGFYWWKKLNSISLLSPKLFHVSCLFMETCMLPCSSERGNDVVIHWFQQSAGNLFVHSFYDGHEQLVVQNQRRTSLFSDQISSGNASLQLTKVEVQDEGRYNCCLSHLAFNKHRGETVKLLEEPHRTS</sequence>
<evidence type="ECO:0000256" key="6">
    <source>
        <dbReference type="ARBA" id="ARBA00023136"/>
    </source>
</evidence>
<dbReference type="Proteomes" id="UP000261580">
    <property type="component" value="Unassembled WGS sequence"/>
</dbReference>
<organism evidence="12 13">
    <name type="scientific">Neolamprologus brichardi</name>
    <name type="common">Fairy cichlid</name>
    <name type="synonym">Lamprologus brichardi</name>
    <dbReference type="NCBI Taxonomy" id="32507"/>
    <lineage>
        <taxon>Eukaryota</taxon>
        <taxon>Metazoa</taxon>
        <taxon>Chordata</taxon>
        <taxon>Craniata</taxon>
        <taxon>Vertebrata</taxon>
        <taxon>Euteleostomi</taxon>
        <taxon>Actinopterygii</taxon>
        <taxon>Neopterygii</taxon>
        <taxon>Teleostei</taxon>
        <taxon>Neoteleostei</taxon>
        <taxon>Acanthomorphata</taxon>
        <taxon>Ovalentaria</taxon>
        <taxon>Cichlomorphae</taxon>
        <taxon>Cichliformes</taxon>
        <taxon>Cichlidae</taxon>
        <taxon>African cichlids</taxon>
        <taxon>Pseudocrenilabrinae</taxon>
        <taxon>Lamprologini</taxon>
        <taxon>Neolamprologus</taxon>
    </lineage>
</organism>
<keyword evidence="5" id="KW-1133">Transmembrane helix</keyword>
<dbReference type="GO" id="GO:0009897">
    <property type="term" value="C:external side of plasma membrane"/>
    <property type="evidence" value="ECO:0007669"/>
    <property type="project" value="TreeGrafter"/>
</dbReference>
<protein>
    <recommendedName>
        <fullName evidence="11">Ig-like domain-containing protein</fullName>
    </recommendedName>
</protein>
<dbReference type="GO" id="GO:0007166">
    <property type="term" value="P:cell surface receptor signaling pathway"/>
    <property type="evidence" value="ECO:0007669"/>
    <property type="project" value="TreeGrafter"/>
</dbReference>
<evidence type="ECO:0000256" key="9">
    <source>
        <dbReference type="ARBA" id="ARBA00023180"/>
    </source>
</evidence>
<keyword evidence="13" id="KW-1185">Reference proteome</keyword>
<evidence type="ECO:0000256" key="10">
    <source>
        <dbReference type="ARBA" id="ARBA00023319"/>
    </source>
</evidence>
<dbReference type="InterPro" id="IPR013783">
    <property type="entry name" value="Ig-like_fold"/>
</dbReference>
<evidence type="ECO:0000256" key="7">
    <source>
        <dbReference type="ARBA" id="ARBA00023157"/>
    </source>
</evidence>
<keyword evidence="8" id="KW-0675">Receptor</keyword>
<evidence type="ECO:0000256" key="8">
    <source>
        <dbReference type="ARBA" id="ARBA00023170"/>
    </source>
</evidence>
<evidence type="ECO:0000256" key="5">
    <source>
        <dbReference type="ARBA" id="ARBA00022989"/>
    </source>
</evidence>
<dbReference type="GO" id="GO:0042130">
    <property type="term" value="P:negative regulation of T cell proliferation"/>
    <property type="evidence" value="ECO:0007669"/>
    <property type="project" value="TreeGrafter"/>
</dbReference>
<evidence type="ECO:0000259" key="11">
    <source>
        <dbReference type="PROSITE" id="PS50835"/>
    </source>
</evidence>
<feature type="domain" description="Ig-like" evidence="11">
    <location>
        <begin position="24"/>
        <end position="126"/>
    </location>
</feature>
<dbReference type="Bgee" id="ENSNBRG00000003443">
    <property type="expression patterns" value="Expressed in blood and 6 other cell types or tissues"/>
</dbReference>